<dbReference type="AlphaFoldDB" id="A0AAE0Q2X5"/>
<dbReference type="GO" id="GO:0005737">
    <property type="term" value="C:cytoplasm"/>
    <property type="evidence" value="ECO:0007669"/>
    <property type="project" value="UniProtKB-SubCell"/>
</dbReference>
<proteinExistence type="predicted"/>
<evidence type="ECO:0000256" key="4">
    <source>
        <dbReference type="SAM" id="MobiDB-lite"/>
    </source>
</evidence>
<feature type="non-terminal residue" evidence="6">
    <location>
        <position position="1"/>
    </location>
</feature>
<dbReference type="Proteomes" id="UP001274896">
    <property type="component" value="Unassembled WGS sequence"/>
</dbReference>
<keyword evidence="3" id="KW-0175">Coiled coil</keyword>
<comment type="caution">
    <text evidence="6">The sequence shown here is derived from an EMBL/GenBank/DDBJ whole genome shotgun (WGS) entry which is preliminary data.</text>
</comment>
<organism evidence="6 7">
    <name type="scientific">Hemibagrus guttatus</name>
    <dbReference type="NCBI Taxonomy" id="175788"/>
    <lineage>
        <taxon>Eukaryota</taxon>
        <taxon>Metazoa</taxon>
        <taxon>Chordata</taxon>
        <taxon>Craniata</taxon>
        <taxon>Vertebrata</taxon>
        <taxon>Euteleostomi</taxon>
        <taxon>Actinopterygii</taxon>
        <taxon>Neopterygii</taxon>
        <taxon>Teleostei</taxon>
        <taxon>Ostariophysi</taxon>
        <taxon>Siluriformes</taxon>
        <taxon>Bagridae</taxon>
        <taxon>Hemibagrus</taxon>
    </lineage>
</organism>
<feature type="compositionally biased region" description="Basic and acidic residues" evidence="4">
    <location>
        <begin position="96"/>
        <end position="105"/>
    </location>
</feature>
<keyword evidence="2" id="KW-0963">Cytoplasm</keyword>
<keyword evidence="7" id="KW-1185">Reference proteome</keyword>
<gene>
    <name evidence="6" type="ORF">QTP70_025298</name>
</gene>
<dbReference type="EMBL" id="JAUCMX010000023">
    <property type="protein sequence ID" value="KAK3512787.1"/>
    <property type="molecule type" value="Genomic_DNA"/>
</dbReference>
<reference evidence="6" key="1">
    <citation type="submission" date="2023-06" db="EMBL/GenBank/DDBJ databases">
        <title>Male Hemibagrus guttatus genome.</title>
        <authorList>
            <person name="Bian C."/>
        </authorList>
    </citation>
    <scope>NUCLEOTIDE SEQUENCE</scope>
    <source>
        <strain evidence="6">Male_cb2023</strain>
        <tissue evidence="6">Muscle</tissue>
    </source>
</reference>
<evidence type="ECO:0000256" key="3">
    <source>
        <dbReference type="ARBA" id="ARBA00023054"/>
    </source>
</evidence>
<dbReference type="InterPro" id="IPR021774">
    <property type="entry name" value="CUPID"/>
</dbReference>
<evidence type="ECO:0000259" key="5">
    <source>
        <dbReference type="Pfam" id="PF11819"/>
    </source>
</evidence>
<evidence type="ECO:0000256" key="2">
    <source>
        <dbReference type="ARBA" id="ARBA00022490"/>
    </source>
</evidence>
<feature type="domain" description="Cytohesin Ubiquitin Protein Inducing" evidence="5">
    <location>
        <begin position="1"/>
        <end position="29"/>
    </location>
</feature>
<comment type="subcellular location">
    <subcellularLocation>
        <location evidence="1">Cytoplasm</location>
    </subcellularLocation>
</comment>
<protein>
    <recommendedName>
        <fullName evidence="5">Cytohesin Ubiquitin Protein Inducing domain-containing protein</fullName>
    </recommendedName>
</protein>
<evidence type="ECO:0000313" key="6">
    <source>
        <dbReference type="EMBL" id="KAK3512787.1"/>
    </source>
</evidence>
<sequence>ELTGKLPCDFPLEVGEHPPILQHRSGKALNGTSKVENGFIHSLQPKDNLGQRRQVKTGFSVAHCQSTESDKNALLNKRTVHRGCHTEGLLRLPAESQEHGGDSRRQAVTLAELDRAIEGP</sequence>
<evidence type="ECO:0000256" key="1">
    <source>
        <dbReference type="ARBA" id="ARBA00004496"/>
    </source>
</evidence>
<evidence type="ECO:0000313" key="7">
    <source>
        <dbReference type="Proteomes" id="UP001274896"/>
    </source>
</evidence>
<dbReference type="Pfam" id="PF11819">
    <property type="entry name" value="CUPID"/>
    <property type="match status" value="1"/>
</dbReference>
<name>A0AAE0Q2X5_9TELE</name>
<feature type="region of interest" description="Disordered" evidence="4">
    <location>
        <begin position="91"/>
        <end position="120"/>
    </location>
</feature>
<accession>A0AAE0Q2X5</accession>